<reference evidence="1 2" key="1">
    <citation type="submission" date="2008-12" db="EMBL/GenBank/DDBJ databases">
        <title>Annotation of Bacteroides fragilis strain 3_1_12.</title>
        <authorList>
            <consortium name="The Broad Institute Genome Sequencing Platform"/>
            <person name="Ward D."/>
            <person name="Young S.K."/>
            <person name="Kodira C.D."/>
            <person name="Zeng Q."/>
            <person name="Koehrsen M."/>
            <person name="Alvarado L."/>
            <person name="Berlin A."/>
            <person name="Borenstein D."/>
            <person name="Chen Z."/>
            <person name="Engels R."/>
            <person name="Freedman E."/>
            <person name="Gellesch M."/>
            <person name="Goldberg J."/>
            <person name="Griggs A."/>
            <person name="Gujja S."/>
            <person name="Heiman D."/>
            <person name="Hepburn T."/>
            <person name="Howarth C."/>
            <person name="Jen D."/>
            <person name="Larson L."/>
            <person name="Lewis B."/>
            <person name="Mehta T."/>
            <person name="Park D."/>
            <person name="Pearson M."/>
            <person name="Roberts A."/>
            <person name="Saif S."/>
            <person name="Shea T."/>
            <person name="Shenoy N."/>
            <person name="Sisk P."/>
            <person name="Stolte C."/>
            <person name="Sykes S."/>
            <person name="Walk T."/>
            <person name="White J."/>
            <person name="Yandava C."/>
            <person name="Allen-Vercoe E."/>
            <person name="Strauss J."/>
            <person name="Ambrose C."/>
            <person name="Lander E."/>
            <person name="Nusbaum C."/>
            <person name="Galagan J."/>
            <person name="Birren B."/>
        </authorList>
    </citation>
    <scope>NUCLEOTIDE SEQUENCE [LARGE SCALE GENOMIC DNA]</scope>
    <source>
        <strain evidence="1 2">3_1_12</strain>
    </source>
</reference>
<keyword evidence="2" id="KW-1185">Reference proteome</keyword>
<proteinExistence type="predicted"/>
<dbReference type="Proteomes" id="UP000005101">
    <property type="component" value="Unassembled WGS sequence"/>
</dbReference>
<sequence length="54" mass="6456">MFKKDFYFEYSPIIYYTQCIYNIHRLGPKAQGSFYGVHPLENTKNPLHTTLKIK</sequence>
<organism evidence="1 2">
    <name type="scientific">Bacteroides fragilis 3_1_12</name>
    <dbReference type="NCBI Taxonomy" id="457424"/>
    <lineage>
        <taxon>Bacteria</taxon>
        <taxon>Pseudomonadati</taxon>
        <taxon>Bacteroidota</taxon>
        <taxon>Bacteroidia</taxon>
        <taxon>Bacteroidales</taxon>
        <taxon>Bacteroidaceae</taxon>
        <taxon>Bacteroides</taxon>
    </lineage>
</organism>
<protein>
    <submittedName>
        <fullName evidence="1">Uncharacterized protein</fullName>
    </submittedName>
</protein>
<evidence type="ECO:0000313" key="2">
    <source>
        <dbReference type="Proteomes" id="UP000005101"/>
    </source>
</evidence>
<name>A0ABN0BKU2_BACFG</name>
<gene>
    <name evidence="1" type="ORF">BFAG_02218</name>
</gene>
<accession>A0ABN0BKU2</accession>
<dbReference type="EMBL" id="EQ973213">
    <property type="protein sequence ID" value="EFR53523.1"/>
    <property type="molecule type" value="Genomic_DNA"/>
</dbReference>
<evidence type="ECO:0000313" key="1">
    <source>
        <dbReference type="EMBL" id="EFR53523.1"/>
    </source>
</evidence>